<keyword evidence="2" id="KW-1185">Reference proteome</keyword>
<reference evidence="1" key="1">
    <citation type="submission" date="2022-02" db="EMBL/GenBank/DDBJ databases">
        <authorList>
            <person name="Henning P.M."/>
            <person name="McCubbin A.G."/>
            <person name="Shore J.S."/>
        </authorList>
    </citation>
    <scope>NUCLEOTIDE SEQUENCE</scope>
    <source>
        <strain evidence="1">F60SS</strain>
        <tissue evidence="1">Leaves</tissue>
    </source>
</reference>
<comment type="caution">
    <text evidence="1">The sequence shown here is derived from an EMBL/GenBank/DDBJ whole genome shotgun (WGS) entry which is preliminary data.</text>
</comment>
<sequence length="84" mass="9692">MGHTMFIGLKSSSYLLLLGTMKIYLLNRTCFITNHFLLIIFCFERYKAAMIEDVPRIFEAVFQCTLEANIFPDAGDHQPVEDLD</sequence>
<dbReference type="Proteomes" id="UP001141552">
    <property type="component" value="Unassembled WGS sequence"/>
</dbReference>
<evidence type="ECO:0000313" key="2">
    <source>
        <dbReference type="Proteomes" id="UP001141552"/>
    </source>
</evidence>
<organism evidence="1 2">
    <name type="scientific">Turnera subulata</name>
    <dbReference type="NCBI Taxonomy" id="218843"/>
    <lineage>
        <taxon>Eukaryota</taxon>
        <taxon>Viridiplantae</taxon>
        <taxon>Streptophyta</taxon>
        <taxon>Embryophyta</taxon>
        <taxon>Tracheophyta</taxon>
        <taxon>Spermatophyta</taxon>
        <taxon>Magnoliopsida</taxon>
        <taxon>eudicotyledons</taxon>
        <taxon>Gunneridae</taxon>
        <taxon>Pentapetalae</taxon>
        <taxon>rosids</taxon>
        <taxon>fabids</taxon>
        <taxon>Malpighiales</taxon>
        <taxon>Passifloraceae</taxon>
        <taxon>Turnera</taxon>
    </lineage>
</organism>
<dbReference type="EMBL" id="JAKUCV010000388">
    <property type="protein sequence ID" value="KAJ4850267.1"/>
    <property type="molecule type" value="Genomic_DNA"/>
</dbReference>
<gene>
    <name evidence="1" type="ORF">Tsubulata_015872</name>
</gene>
<protein>
    <submittedName>
        <fullName evidence="1">Uncharacterized protein</fullName>
    </submittedName>
</protein>
<evidence type="ECO:0000313" key="1">
    <source>
        <dbReference type="EMBL" id="KAJ4850267.1"/>
    </source>
</evidence>
<reference evidence="1" key="2">
    <citation type="journal article" date="2023" name="Plants (Basel)">
        <title>Annotation of the Turnera subulata (Passifloraceae) Draft Genome Reveals the S-Locus Evolved after the Divergence of Turneroideae from Passifloroideae in a Stepwise Manner.</title>
        <authorList>
            <person name="Henning P.M."/>
            <person name="Roalson E.H."/>
            <person name="Mir W."/>
            <person name="McCubbin A.G."/>
            <person name="Shore J.S."/>
        </authorList>
    </citation>
    <scope>NUCLEOTIDE SEQUENCE</scope>
    <source>
        <strain evidence="1">F60SS</strain>
    </source>
</reference>
<accession>A0A9Q0GK00</accession>
<dbReference type="AlphaFoldDB" id="A0A9Q0GK00"/>
<proteinExistence type="predicted"/>
<name>A0A9Q0GK00_9ROSI</name>